<feature type="transmembrane region" description="Helical" evidence="3">
    <location>
        <begin position="379"/>
        <end position="400"/>
    </location>
</feature>
<feature type="signal peptide" evidence="4">
    <location>
        <begin position="1"/>
        <end position="24"/>
    </location>
</feature>
<evidence type="ECO:0000313" key="7">
    <source>
        <dbReference type="Proteomes" id="UP000643403"/>
    </source>
</evidence>
<dbReference type="NCBIfam" id="TIGR00254">
    <property type="entry name" value="GGDEF"/>
    <property type="match status" value="1"/>
</dbReference>
<name>A0ABQ3C4Y0_9GAMM</name>
<keyword evidence="3" id="KW-0812">Transmembrane</keyword>
<dbReference type="EMBL" id="BMXY01000003">
    <property type="protein sequence ID" value="GGZ67861.1"/>
    <property type="molecule type" value="Genomic_DNA"/>
</dbReference>
<dbReference type="PROSITE" id="PS50887">
    <property type="entry name" value="GGDEF"/>
    <property type="match status" value="1"/>
</dbReference>
<reference evidence="7" key="1">
    <citation type="journal article" date="2019" name="Int. J. Syst. Evol. Microbiol.">
        <title>The Global Catalogue of Microorganisms (GCM) 10K type strain sequencing project: providing services to taxonomists for standard genome sequencing and annotation.</title>
        <authorList>
            <consortium name="The Broad Institute Genomics Platform"/>
            <consortium name="The Broad Institute Genome Sequencing Center for Infectious Disease"/>
            <person name="Wu L."/>
            <person name="Ma J."/>
        </authorList>
    </citation>
    <scope>NUCLEOTIDE SEQUENCE [LARGE SCALE GENOMIC DNA]</scope>
    <source>
        <strain evidence="7">KCTC 22558</strain>
    </source>
</reference>
<dbReference type="PANTHER" id="PTHR45138:SF9">
    <property type="entry name" value="DIGUANYLATE CYCLASE DGCM-RELATED"/>
    <property type="match status" value="1"/>
</dbReference>
<proteinExistence type="predicted"/>
<dbReference type="InterPro" id="IPR000160">
    <property type="entry name" value="GGDEF_dom"/>
</dbReference>
<dbReference type="SMART" id="SM00267">
    <property type="entry name" value="GGDEF"/>
    <property type="match status" value="1"/>
</dbReference>
<dbReference type="Proteomes" id="UP000643403">
    <property type="component" value="Unassembled WGS sequence"/>
</dbReference>
<keyword evidence="3" id="KW-0472">Membrane</keyword>
<gene>
    <name evidence="6" type="ORF">GCM10008101_22680</name>
</gene>
<dbReference type="Pfam" id="PF00990">
    <property type="entry name" value="GGDEF"/>
    <property type="match status" value="1"/>
</dbReference>
<dbReference type="InterPro" id="IPR029787">
    <property type="entry name" value="Nucleotide_cyclase"/>
</dbReference>
<evidence type="ECO:0000256" key="1">
    <source>
        <dbReference type="ARBA" id="ARBA00012528"/>
    </source>
</evidence>
<dbReference type="InterPro" id="IPR011990">
    <property type="entry name" value="TPR-like_helical_dom_sf"/>
</dbReference>
<protein>
    <recommendedName>
        <fullName evidence="1">diguanylate cyclase</fullName>
        <ecNumber evidence="1">2.7.7.65</ecNumber>
    </recommendedName>
</protein>
<evidence type="ECO:0000256" key="3">
    <source>
        <dbReference type="SAM" id="Phobius"/>
    </source>
</evidence>
<dbReference type="Gene3D" id="3.30.70.270">
    <property type="match status" value="1"/>
</dbReference>
<sequence>MAIHSLRSLLLGAGLFLLPAMACATSFADRLREADAVRSGDSARFVALVDGLARDRDRADESELRHLRLLQDYRRAFAGDYQGASADAMALVEQAPEPVLRYRAALLVSNIAALKRDYLVGLRYLDRALSMRDRIEDPAIRNLSGTVAGTLYNEFGHYELALNEAERVLADHPDPHNRCGARQIRARALNGLGRTLDEGRDIQEAIADCAAQRQPMAVNAIRATLAEYWAAHGRRKQAIALLEKNLPETLDTGYTRLIGEVRQLLAQFHLDEGDVAKAQAQARAIVTAPGQDPTSLATVVAHRVLYLAAMQRGDTAEAFRHYRLYAEADKARLDDIKAREYAFQLSRHEIKQKNQSIALLTSKNRLLSLQQEVDRRTKWNFSLAIALLLVLVASFGYWGWRARRMHGSLRRLAETDGLTGLANRRHFRERSEAVLAACAERRRPVSVLLLDLDHFKQINDQCGHAAGDWVLREVARVGRLHCREQDLFGRLGGEEFALTLVDCDADAAMRTAEACRRAIASIDAGSTGCGLPVTASVGVVATRGASDYDYEALIAHADAAMYRSKLAGRNRVALYTPPPVPGAGQAEPALDRRNAEAMLREY</sequence>
<dbReference type="Gene3D" id="1.25.40.10">
    <property type="entry name" value="Tetratricopeptide repeat domain"/>
    <property type="match status" value="1"/>
</dbReference>
<comment type="caution">
    <text evidence="6">The sequence shown here is derived from an EMBL/GenBank/DDBJ whole genome shotgun (WGS) entry which is preliminary data.</text>
</comment>
<dbReference type="InterPro" id="IPR043128">
    <property type="entry name" value="Rev_trsase/Diguanyl_cyclase"/>
</dbReference>
<dbReference type="SUPFAM" id="SSF48452">
    <property type="entry name" value="TPR-like"/>
    <property type="match status" value="1"/>
</dbReference>
<accession>A0ABQ3C4Y0</accession>
<evidence type="ECO:0000256" key="4">
    <source>
        <dbReference type="SAM" id="SignalP"/>
    </source>
</evidence>
<organism evidence="6 7">
    <name type="scientific">Cognatilysobacter xinjiangensis</name>
    <dbReference type="NCBI Taxonomy" id="546892"/>
    <lineage>
        <taxon>Bacteria</taxon>
        <taxon>Pseudomonadati</taxon>
        <taxon>Pseudomonadota</taxon>
        <taxon>Gammaproteobacteria</taxon>
        <taxon>Lysobacterales</taxon>
        <taxon>Lysobacteraceae</taxon>
        <taxon>Cognatilysobacter</taxon>
    </lineage>
</organism>
<dbReference type="PANTHER" id="PTHR45138">
    <property type="entry name" value="REGULATORY COMPONENTS OF SENSORY TRANSDUCTION SYSTEM"/>
    <property type="match status" value="1"/>
</dbReference>
<keyword evidence="3" id="KW-1133">Transmembrane helix</keyword>
<dbReference type="RefSeq" id="WP_189449996.1">
    <property type="nucleotide sequence ID" value="NZ_BMXY01000003.1"/>
</dbReference>
<evidence type="ECO:0000313" key="6">
    <source>
        <dbReference type="EMBL" id="GGZ67861.1"/>
    </source>
</evidence>
<evidence type="ECO:0000256" key="2">
    <source>
        <dbReference type="ARBA" id="ARBA00034247"/>
    </source>
</evidence>
<dbReference type="InterPro" id="IPR050469">
    <property type="entry name" value="Diguanylate_Cyclase"/>
</dbReference>
<evidence type="ECO:0000259" key="5">
    <source>
        <dbReference type="PROSITE" id="PS50887"/>
    </source>
</evidence>
<dbReference type="SUPFAM" id="SSF55073">
    <property type="entry name" value="Nucleotide cyclase"/>
    <property type="match status" value="1"/>
</dbReference>
<feature type="domain" description="GGDEF" evidence="5">
    <location>
        <begin position="443"/>
        <end position="577"/>
    </location>
</feature>
<keyword evidence="7" id="KW-1185">Reference proteome</keyword>
<dbReference type="CDD" id="cd01949">
    <property type="entry name" value="GGDEF"/>
    <property type="match status" value="1"/>
</dbReference>
<feature type="chain" id="PRO_5046737804" description="diguanylate cyclase" evidence="4">
    <location>
        <begin position="25"/>
        <end position="602"/>
    </location>
</feature>
<keyword evidence="4" id="KW-0732">Signal</keyword>
<comment type="catalytic activity">
    <reaction evidence="2">
        <text>2 GTP = 3',3'-c-di-GMP + 2 diphosphate</text>
        <dbReference type="Rhea" id="RHEA:24898"/>
        <dbReference type="ChEBI" id="CHEBI:33019"/>
        <dbReference type="ChEBI" id="CHEBI:37565"/>
        <dbReference type="ChEBI" id="CHEBI:58805"/>
        <dbReference type="EC" id="2.7.7.65"/>
    </reaction>
</comment>
<dbReference type="EC" id="2.7.7.65" evidence="1"/>